<keyword evidence="1" id="KW-0812">Transmembrane</keyword>
<dbReference type="EMBL" id="OZ034818">
    <property type="protein sequence ID" value="CAL1390729.1"/>
    <property type="molecule type" value="Genomic_DNA"/>
</dbReference>
<evidence type="ECO:0000256" key="1">
    <source>
        <dbReference type="SAM" id="Phobius"/>
    </source>
</evidence>
<feature type="transmembrane region" description="Helical" evidence="1">
    <location>
        <begin position="214"/>
        <end position="232"/>
    </location>
</feature>
<name>A0AAV2EY93_9ROSI</name>
<accession>A0AAV2EY93</accession>
<sequence>MYNKRKTRELPQYEVSRVCFPLDEGVCLDSMIEAKTEEAHSPSSGSLIHVIATSVSAHVTARTSSSVDEGKVMDETDGLGLQAATILEGVRRGNWRQEMRFLFQLIEKNDLWQLSRVEKIGAKLIGDVYVMQPQEVVVVGEEEKPQEVVVVAEEKTNSMFMVLYRSMSLEVKKSVEVEAEMWPQEFNDFTQAVHEMNVCGMMRYLPRAEDLRCLIWYSVGFINMVFGGVEVIHNDKGIFILDIKYITMKLARFQLLCSNAMLIQIMLGFKFTIGESGVLIINLQVAKGVMTYLMGIVELATWCRRGGEEECLMRFIKHSYAYDVDAWTKSIHYLLFLMQAVVSWKLSTIEIKYVAAAYCATNYNWLTRILKETTSWKGSMVEGIEIHCGIRSIIKKFSNPEFMAK</sequence>
<dbReference type="AlphaFoldDB" id="A0AAV2EY93"/>
<dbReference type="Proteomes" id="UP001497516">
    <property type="component" value="Chromosome 5"/>
</dbReference>
<protein>
    <submittedName>
        <fullName evidence="2">Uncharacterized protein</fullName>
    </submittedName>
</protein>
<proteinExistence type="predicted"/>
<organism evidence="2 3">
    <name type="scientific">Linum trigynum</name>
    <dbReference type="NCBI Taxonomy" id="586398"/>
    <lineage>
        <taxon>Eukaryota</taxon>
        <taxon>Viridiplantae</taxon>
        <taxon>Streptophyta</taxon>
        <taxon>Embryophyta</taxon>
        <taxon>Tracheophyta</taxon>
        <taxon>Spermatophyta</taxon>
        <taxon>Magnoliopsida</taxon>
        <taxon>eudicotyledons</taxon>
        <taxon>Gunneridae</taxon>
        <taxon>Pentapetalae</taxon>
        <taxon>rosids</taxon>
        <taxon>fabids</taxon>
        <taxon>Malpighiales</taxon>
        <taxon>Linaceae</taxon>
        <taxon>Linum</taxon>
    </lineage>
</organism>
<evidence type="ECO:0000313" key="3">
    <source>
        <dbReference type="Proteomes" id="UP001497516"/>
    </source>
</evidence>
<reference evidence="2 3" key="1">
    <citation type="submission" date="2024-04" db="EMBL/GenBank/DDBJ databases">
        <authorList>
            <person name="Fracassetti M."/>
        </authorList>
    </citation>
    <scope>NUCLEOTIDE SEQUENCE [LARGE SCALE GENOMIC DNA]</scope>
</reference>
<gene>
    <name evidence="2" type="ORF">LTRI10_LOCUS31492</name>
</gene>
<feature type="transmembrane region" description="Helical" evidence="1">
    <location>
        <begin position="253"/>
        <end position="273"/>
    </location>
</feature>
<keyword evidence="3" id="KW-1185">Reference proteome</keyword>
<keyword evidence="1" id="KW-1133">Transmembrane helix</keyword>
<evidence type="ECO:0000313" key="2">
    <source>
        <dbReference type="EMBL" id="CAL1390729.1"/>
    </source>
</evidence>
<keyword evidence="1" id="KW-0472">Membrane</keyword>